<dbReference type="SUPFAM" id="SSF50978">
    <property type="entry name" value="WD40 repeat-like"/>
    <property type="match status" value="1"/>
</dbReference>
<dbReference type="InterPro" id="IPR052818">
    <property type="entry name" value="NEDD1_Spindle_Assembly"/>
</dbReference>
<feature type="region of interest" description="Disordered" evidence="1">
    <location>
        <begin position="422"/>
        <end position="443"/>
    </location>
</feature>
<dbReference type="GO" id="GO:0005813">
    <property type="term" value="C:centrosome"/>
    <property type="evidence" value="ECO:0007669"/>
    <property type="project" value="TreeGrafter"/>
</dbReference>
<dbReference type="EMBL" id="JARKHS020019414">
    <property type="protein sequence ID" value="KAK8771711.1"/>
    <property type="molecule type" value="Genomic_DNA"/>
</dbReference>
<feature type="region of interest" description="Disordered" evidence="1">
    <location>
        <begin position="463"/>
        <end position="511"/>
    </location>
</feature>
<dbReference type="InterPro" id="IPR015943">
    <property type="entry name" value="WD40/YVTN_repeat-like_dom_sf"/>
</dbReference>
<dbReference type="GO" id="GO:0005737">
    <property type="term" value="C:cytoplasm"/>
    <property type="evidence" value="ECO:0007669"/>
    <property type="project" value="TreeGrafter"/>
</dbReference>
<name>A0AAQ4EAB4_AMBAM</name>
<dbReference type="PANTHER" id="PTHR44414:SF1">
    <property type="entry name" value="PROTEIN NEDD1"/>
    <property type="match status" value="1"/>
</dbReference>
<dbReference type="SMART" id="SM00320">
    <property type="entry name" value="WD40"/>
    <property type="match status" value="6"/>
</dbReference>
<dbReference type="InterPro" id="IPR036322">
    <property type="entry name" value="WD40_repeat_dom_sf"/>
</dbReference>
<dbReference type="Pfam" id="PF00400">
    <property type="entry name" value="WD40"/>
    <property type="match status" value="3"/>
</dbReference>
<dbReference type="GO" id="GO:0000922">
    <property type="term" value="C:spindle pole"/>
    <property type="evidence" value="ECO:0007669"/>
    <property type="project" value="TreeGrafter"/>
</dbReference>
<dbReference type="Proteomes" id="UP001321473">
    <property type="component" value="Unassembled WGS sequence"/>
</dbReference>
<evidence type="ECO:0000256" key="1">
    <source>
        <dbReference type="SAM" id="MobiDB-lite"/>
    </source>
</evidence>
<proteinExistence type="predicted"/>
<dbReference type="GO" id="GO:0007020">
    <property type="term" value="P:microtubule nucleation"/>
    <property type="evidence" value="ECO:0007669"/>
    <property type="project" value="TreeGrafter"/>
</dbReference>
<evidence type="ECO:0000313" key="2">
    <source>
        <dbReference type="EMBL" id="KAK8771711.1"/>
    </source>
</evidence>
<sequence>MFATAAEDVRVWSSASLQQCCQFDVVRAPKVSSVSWNADGKQLASIARNQDVVLFTAFGSGQPRHTLMQVESACVCCQFSHRDTDFVCLGLCDGTVQLLKKGKAVYSYKVHKETMCVTFSSDDGFVASGASDGSVALLQLETKCAQCLGEPTGEAVMGLQWSPHGRFQLLSCSTDGQLSVWDASTRRLKGRHCLHPGRVATALSLSPVNEALVVTVGLDSRLVLFDMATASEQASVRTPECLESVAFLPDGQRVVVGASSGRVYLYDLRNTRQTPPTVLGAHTAPVTAIATMQSTQVEAQMAVLEHTSGKQLPVCFFLGLDAGSRANLIHSTPSGPGLEQGDAGAARFQFDLVKPILRPSLSPADYVDSSGSPGNVFTEGPCNGRSLMDASWVSAEGNAQPRKQFRLSDFMPVLADSSLSTGPSFWKSPMASPREEDIQAGAASAAGAAADVALEAPMVINGSEASQSHHSVRVESASSSSAPMTPEKATKDQSLSDGRLARAAEPDQPEALVRRLEDTINERTRHLDAHLRHIHIQLSLMQRTFMGEVQTMLQEVFDEVLSLRTIIDEMREPI</sequence>
<reference evidence="2 3" key="1">
    <citation type="journal article" date="2023" name="Arcadia Sci">
        <title>De novo assembly of a long-read Amblyomma americanum tick genome.</title>
        <authorList>
            <person name="Chou S."/>
            <person name="Poskanzer K.E."/>
            <person name="Rollins M."/>
            <person name="Thuy-Boun P.S."/>
        </authorList>
    </citation>
    <scope>NUCLEOTIDE SEQUENCE [LARGE SCALE GENOMIC DNA]</scope>
    <source>
        <strain evidence="2">F_SG_1</strain>
        <tissue evidence="2">Salivary glands</tissue>
    </source>
</reference>
<dbReference type="PANTHER" id="PTHR44414">
    <property type="entry name" value="PROTEIN NEDD1"/>
    <property type="match status" value="1"/>
</dbReference>
<dbReference type="GO" id="GO:0000278">
    <property type="term" value="P:mitotic cell cycle"/>
    <property type="evidence" value="ECO:0007669"/>
    <property type="project" value="TreeGrafter"/>
</dbReference>
<dbReference type="GO" id="GO:0036064">
    <property type="term" value="C:ciliary basal body"/>
    <property type="evidence" value="ECO:0007669"/>
    <property type="project" value="TreeGrafter"/>
</dbReference>
<dbReference type="GO" id="GO:0005814">
    <property type="term" value="C:centriole"/>
    <property type="evidence" value="ECO:0007669"/>
    <property type="project" value="TreeGrafter"/>
</dbReference>
<protein>
    <submittedName>
        <fullName evidence="2">Uncharacterized protein</fullName>
    </submittedName>
</protein>
<dbReference type="InterPro" id="IPR001680">
    <property type="entry name" value="WD40_rpt"/>
</dbReference>
<dbReference type="GO" id="GO:0043015">
    <property type="term" value="F:gamma-tubulin binding"/>
    <property type="evidence" value="ECO:0007669"/>
    <property type="project" value="TreeGrafter"/>
</dbReference>
<accession>A0AAQ4EAB4</accession>
<dbReference type="Gene3D" id="2.130.10.10">
    <property type="entry name" value="YVTN repeat-like/Quinoprotein amine dehydrogenase"/>
    <property type="match status" value="2"/>
</dbReference>
<evidence type="ECO:0000313" key="3">
    <source>
        <dbReference type="Proteomes" id="UP001321473"/>
    </source>
</evidence>
<comment type="caution">
    <text evidence="2">The sequence shown here is derived from an EMBL/GenBank/DDBJ whole genome shotgun (WGS) entry which is preliminary data.</text>
</comment>
<gene>
    <name evidence="2" type="ORF">V5799_025048</name>
</gene>
<keyword evidence="3" id="KW-1185">Reference proteome</keyword>
<dbReference type="AlphaFoldDB" id="A0AAQ4EAB4"/>
<organism evidence="2 3">
    <name type="scientific">Amblyomma americanum</name>
    <name type="common">Lone star tick</name>
    <dbReference type="NCBI Taxonomy" id="6943"/>
    <lineage>
        <taxon>Eukaryota</taxon>
        <taxon>Metazoa</taxon>
        <taxon>Ecdysozoa</taxon>
        <taxon>Arthropoda</taxon>
        <taxon>Chelicerata</taxon>
        <taxon>Arachnida</taxon>
        <taxon>Acari</taxon>
        <taxon>Parasitiformes</taxon>
        <taxon>Ixodida</taxon>
        <taxon>Ixodoidea</taxon>
        <taxon>Ixodidae</taxon>
        <taxon>Amblyomminae</taxon>
        <taxon>Amblyomma</taxon>
    </lineage>
</organism>